<feature type="domain" description="Tip attachment protein J central straight fiber" evidence="1">
    <location>
        <begin position="190"/>
        <end position="230"/>
    </location>
</feature>
<dbReference type="Pfam" id="PF09327">
    <property type="entry name" value="Phage_Tail_Tip"/>
    <property type="match status" value="2"/>
</dbReference>
<name>A0A370SWS0_PSEJE</name>
<comment type="caution">
    <text evidence="2">The sequence shown here is derived from an EMBL/GenBank/DDBJ whole genome shotgun (WGS) entry which is preliminary data.</text>
</comment>
<dbReference type="RefSeq" id="WP_258558283.1">
    <property type="nucleotide sequence ID" value="NZ_QRAV01000002.1"/>
</dbReference>
<protein>
    <submittedName>
        <fullName evidence="2">Uncharacterized protein DUF1983</fullName>
    </submittedName>
</protein>
<evidence type="ECO:0000313" key="2">
    <source>
        <dbReference type="EMBL" id="RDL24157.1"/>
    </source>
</evidence>
<dbReference type="InterPro" id="IPR015406">
    <property type="entry name" value="GpJ_CSF"/>
</dbReference>
<accession>A0A370SWS0</accession>
<gene>
    <name evidence="2" type="ORF">DEU51_102415</name>
</gene>
<dbReference type="Proteomes" id="UP000255365">
    <property type="component" value="Unassembled WGS sequence"/>
</dbReference>
<dbReference type="EMBL" id="QRAV01000002">
    <property type="protein sequence ID" value="RDL24157.1"/>
    <property type="molecule type" value="Genomic_DNA"/>
</dbReference>
<evidence type="ECO:0000313" key="3">
    <source>
        <dbReference type="Proteomes" id="UP000255365"/>
    </source>
</evidence>
<reference evidence="2 3" key="1">
    <citation type="submission" date="2018-07" db="EMBL/GenBank/DDBJ databases">
        <title>Genome sequencing of rice bacterial endophytes.</title>
        <authorList>
            <person name="Venturi V."/>
        </authorList>
    </citation>
    <scope>NUCLEOTIDE SEQUENCE [LARGE SCALE GENOMIC DNA]</scope>
    <source>
        <strain evidence="2 3">E2333</strain>
    </source>
</reference>
<sequence>MQSHDYVPGVSGWKHDKVSGEFEFNSWTLGSAANAPERQMVSVEVASWSKYDLPKNAANLVQFMEAELQKVPEEYRHAAEFEEFDAGYGDGSFSSRLFLSYSRLETAEELADRLERAKNAGTQIKFEGGVTTIAQDGVIRVRIGNLAAPEPEHGPVEQPAKPFVVVDGTTYLNEAFIDDSMIARAKIASNWSVKMQVTQGGQYVAAGIGLGFPSQFLVRADRFVIQEGARSSDSGDALAMALKGWDAAGSALKACASLAVIDRIATVIGQTALCKELVEEIGKIHPRGKIGELEDKVDALRKDLDQLNLERIGEKGNADGASILLDRRLASIEHRLASLESNRFRRPHAN</sequence>
<feature type="domain" description="Tip attachment protein J central straight fiber" evidence="1">
    <location>
        <begin position="160"/>
        <end position="189"/>
    </location>
</feature>
<evidence type="ECO:0000259" key="1">
    <source>
        <dbReference type="Pfam" id="PF09327"/>
    </source>
</evidence>
<proteinExistence type="predicted"/>
<organism evidence="2 3">
    <name type="scientific">Pseudomonas jessenii</name>
    <dbReference type="NCBI Taxonomy" id="77298"/>
    <lineage>
        <taxon>Bacteria</taxon>
        <taxon>Pseudomonadati</taxon>
        <taxon>Pseudomonadota</taxon>
        <taxon>Gammaproteobacteria</taxon>
        <taxon>Pseudomonadales</taxon>
        <taxon>Pseudomonadaceae</taxon>
        <taxon>Pseudomonas</taxon>
    </lineage>
</organism>
<dbReference type="AlphaFoldDB" id="A0A370SWS0"/>